<dbReference type="InterPro" id="IPR013087">
    <property type="entry name" value="Znf_C2H2_type"/>
</dbReference>
<dbReference type="FunFam" id="3.30.160.60:FF:000040">
    <property type="entry name" value="RB associated KRAB zinc finger"/>
    <property type="match status" value="1"/>
</dbReference>
<dbReference type="GO" id="GO:0005634">
    <property type="term" value="C:nucleus"/>
    <property type="evidence" value="ECO:0007669"/>
    <property type="project" value="UniProtKB-SubCell"/>
</dbReference>
<reference evidence="12 13" key="1">
    <citation type="submission" date="2017-08" db="EMBL/GenBank/DDBJ databases">
        <title>USMARCv1.0.</title>
        <authorList>
            <person name="Hannum G.I."/>
            <person name="Koren S."/>
            <person name="Schroeder S.G."/>
            <person name="Chin S.C."/>
            <person name="Nonneman D.J."/>
            <person name="Becker S.A."/>
            <person name="Rosen B.D."/>
            <person name="Bickhart D.M."/>
            <person name="Putnam N.H."/>
            <person name="Green R.E."/>
            <person name="Tuggle C.K."/>
            <person name="Liu H."/>
            <person name="Rohrer G.A."/>
            <person name="Warr A."/>
            <person name="Hall R."/>
            <person name="Kim K."/>
            <person name="Hume D.A."/>
            <person name="Talbot R."/>
            <person name="Chow W."/>
            <person name="Howe K."/>
            <person name="Schwartz A.S."/>
            <person name="Watson M."/>
            <person name="Archibald A.L."/>
            <person name="Phillippy A.M."/>
            <person name="Smith T.P.L."/>
        </authorList>
    </citation>
    <scope>NUCLEOTIDE SEQUENCE [LARGE SCALE GENOMIC DNA]</scope>
</reference>
<comment type="subcellular location">
    <subcellularLocation>
        <location evidence="1">Nucleus</location>
    </subcellularLocation>
</comment>
<dbReference type="InterPro" id="IPR036236">
    <property type="entry name" value="Znf_C2H2_sf"/>
</dbReference>
<dbReference type="FunFam" id="3.30.160.60:FF:001158">
    <property type="entry name" value="zinc finger protein 22"/>
    <property type="match status" value="1"/>
</dbReference>
<evidence type="ECO:0000256" key="8">
    <source>
        <dbReference type="ARBA" id="ARBA00023163"/>
    </source>
</evidence>
<dbReference type="InterPro" id="IPR050826">
    <property type="entry name" value="Krueppel_C2H2_ZnFinger"/>
</dbReference>
<evidence type="ECO:0000256" key="5">
    <source>
        <dbReference type="ARBA" id="ARBA00022771"/>
    </source>
</evidence>
<feature type="domain" description="C2H2-type" evidence="11">
    <location>
        <begin position="235"/>
        <end position="262"/>
    </location>
</feature>
<evidence type="ECO:0000256" key="1">
    <source>
        <dbReference type="ARBA" id="ARBA00004123"/>
    </source>
</evidence>
<reference evidence="12" key="2">
    <citation type="submission" date="2025-08" db="UniProtKB">
        <authorList>
            <consortium name="Ensembl"/>
        </authorList>
    </citation>
    <scope>IDENTIFICATION</scope>
</reference>
<keyword evidence="3" id="KW-0479">Metal-binding</keyword>
<comment type="similarity">
    <text evidence="2">Belongs to the krueppel C2H2-type zinc-finger protein family.</text>
</comment>
<dbReference type="PROSITE" id="PS50157">
    <property type="entry name" value="ZINC_FINGER_C2H2_2"/>
    <property type="match status" value="5"/>
</dbReference>
<dbReference type="PANTHER" id="PTHR24377">
    <property type="entry name" value="IP01015P-RELATED"/>
    <property type="match status" value="1"/>
</dbReference>
<feature type="domain" description="C2H2-type" evidence="11">
    <location>
        <begin position="179"/>
        <end position="206"/>
    </location>
</feature>
<keyword evidence="4" id="KW-0677">Repeat</keyword>
<dbReference type="Ensembl" id="ENSSSCT00070005679.1">
    <property type="protein sequence ID" value="ENSSSCP00070004632.1"/>
    <property type="gene ID" value="ENSSSCG00070003008.1"/>
</dbReference>
<feature type="domain" description="C2H2-type" evidence="11">
    <location>
        <begin position="123"/>
        <end position="150"/>
    </location>
</feature>
<keyword evidence="9" id="KW-0539">Nucleus</keyword>
<keyword evidence="6" id="KW-0862">Zinc</keyword>
<sequence length="279" mass="31439">EGRTCDHKAETKISVSTASQPSLFEGCLLQRSLTQEGSSVSTLGQPRNPELSEQQRGHLRTGVVLHKLTLPGKMNTECDNLGMGDILCSNALQGGVSTGDATQECESHGSRKDSLFHDRKNSYKCKECGKGFVKNCFLLRHQQIHTRVKFYKCKKCGKAFLKRADLTGHYSIHMGEKLYECIECGKAFSRRSHLTEHHRSHNGEKPYVCVDCGKAFSRRSHLTEHQRSHSGERPYACSECGKAFAHHSDFIRHNRTHTGEKPFECKECGKFPPLFLQRS</sequence>
<evidence type="ECO:0000256" key="3">
    <source>
        <dbReference type="ARBA" id="ARBA00022723"/>
    </source>
</evidence>
<evidence type="ECO:0000256" key="2">
    <source>
        <dbReference type="ARBA" id="ARBA00006991"/>
    </source>
</evidence>
<keyword evidence="5 10" id="KW-0863">Zinc-finger</keyword>
<evidence type="ECO:0000256" key="7">
    <source>
        <dbReference type="ARBA" id="ARBA00023015"/>
    </source>
</evidence>
<dbReference type="FunFam" id="3.30.160.60:FF:000052">
    <property type="entry name" value="zinc finger protein 546 isoform X1"/>
    <property type="match status" value="1"/>
</dbReference>
<feature type="domain" description="C2H2-type" evidence="11">
    <location>
        <begin position="151"/>
        <end position="178"/>
    </location>
</feature>
<dbReference type="AlphaFoldDB" id="A0A4X1SQH1"/>
<evidence type="ECO:0000313" key="13">
    <source>
        <dbReference type="Proteomes" id="UP000314985"/>
    </source>
</evidence>
<feature type="domain" description="C2H2-type" evidence="11">
    <location>
        <begin position="207"/>
        <end position="234"/>
    </location>
</feature>
<dbReference type="Pfam" id="PF00096">
    <property type="entry name" value="zf-C2H2"/>
    <property type="match status" value="5"/>
</dbReference>
<evidence type="ECO:0000256" key="9">
    <source>
        <dbReference type="ARBA" id="ARBA00023242"/>
    </source>
</evidence>
<dbReference type="SMART" id="SM00355">
    <property type="entry name" value="ZnF_C2H2"/>
    <property type="match status" value="5"/>
</dbReference>
<keyword evidence="8" id="KW-0804">Transcription</keyword>
<dbReference type="FunFam" id="3.30.160.60:FF:000352">
    <property type="entry name" value="zinc finger protein 3 homolog"/>
    <property type="match status" value="1"/>
</dbReference>
<evidence type="ECO:0000313" key="12">
    <source>
        <dbReference type="Ensembl" id="ENSSSCP00070004632.1"/>
    </source>
</evidence>
<evidence type="ECO:0000259" key="11">
    <source>
        <dbReference type="PROSITE" id="PS50157"/>
    </source>
</evidence>
<evidence type="ECO:0000256" key="6">
    <source>
        <dbReference type="ARBA" id="ARBA00022833"/>
    </source>
</evidence>
<name>A0A4X1SQH1_PIG</name>
<dbReference type="PROSITE" id="PS00028">
    <property type="entry name" value="ZINC_FINGER_C2H2_1"/>
    <property type="match status" value="5"/>
</dbReference>
<accession>A0A4X1SQH1</accession>
<proteinExistence type="inferred from homology"/>
<dbReference type="GO" id="GO:0008270">
    <property type="term" value="F:zinc ion binding"/>
    <property type="evidence" value="ECO:0007669"/>
    <property type="project" value="UniProtKB-KW"/>
</dbReference>
<dbReference type="FunFam" id="3.30.160.60:FF:002063">
    <property type="entry name" value="RB associated KRAB zinc finger"/>
    <property type="match status" value="1"/>
</dbReference>
<organism evidence="12 13">
    <name type="scientific">Sus scrofa</name>
    <name type="common">Pig</name>
    <dbReference type="NCBI Taxonomy" id="9823"/>
    <lineage>
        <taxon>Eukaryota</taxon>
        <taxon>Metazoa</taxon>
        <taxon>Chordata</taxon>
        <taxon>Craniata</taxon>
        <taxon>Vertebrata</taxon>
        <taxon>Euteleostomi</taxon>
        <taxon>Mammalia</taxon>
        <taxon>Eutheria</taxon>
        <taxon>Laurasiatheria</taxon>
        <taxon>Artiodactyla</taxon>
        <taxon>Suina</taxon>
        <taxon>Suidae</taxon>
        <taxon>Sus</taxon>
    </lineage>
</organism>
<evidence type="ECO:0000256" key="10">
    <source>
        <dbReference type="PROSITE-ProRule" id="PRU00042"/>
    </source>
</evidence>
<dbReference type="Gene3D" id="3.30.160.60">
    <property type="entry name" value="Classic Zinc Finger"/>
    <property type="match status" value="6"/>
</dbReference>
<protein>
    <recommendedName>
        <fullName evidence="11">C2H2-type domain-containing protein</fullName>
    </recommendedName>
</protein>
<dbReference type="Proteomes" id="UP000314985">
    <property type="component" value="Chromosome 6"/>
</dbReference>
<evidence type="ECO:0000256" key="4">
    <source>
        <dbReference type="ARBA" id="ARBA00022737"/>
    </source>
</evidence>
<dbReference type="SUPFAM" id="SSF57667">
    <property type="entry name" value="beta-beta-alpha zinc fingers"/>
    <property type="match status" value="3"/>
</dbReference>
<keyword evidence="7" id="KW-0805">Transcription regulation</keyword>